<reference evidence="1" key="1">
    <citation type="submission" date="2014-11" db="EMBL/GenBank/DDBJ databases">
        <authorList>
            <person name="Amaro Gonzalez C."/>
        </authorList>
    </citation>
    <scope>NUCLEOTIDE SEQUENCE</scope>
</reference>
<protein>
    <submittedName>
        <fullName evidence="1">Uncharacterized protein</fullName>
    </submittedName>
</protein>
<organism evidence="1">
    <name type="scientific">Anguilla anguilla</name>
    <name type="common">European freshwater eel</name>
    <name type="synonym">Muraena anguilla</name>
    <dbReference type="NCBI Taxonomy" id="7936"/>
    <lineage>
        <taxon>Eukaryota</taxon>
        <taxon>Metazoa</taxon>
        <taxon>Chordata</taxon>
        <taxon>Craniata</taxon>
        <taxon>Vertebrata</taxon>
        <taxon>Euteleostomi</taxon>
        <taxon>Actinopterygii</taxon>
        <taxon>Neopterygii</taxon>
        <taxon>Teleostei</taxon>
        <taxon>Anguilliformes</taxon>
        <taxon>Anguillidae</taxon>
        <taxon>Anguilla</taxon>
    </lineage>
</organism>
<sequence>MLSSWRVYLICLTVEKGFCSLQLKVFFGHPLL</sequence>
<evidence type="ECO:0000313" key="1">
    <source>
        <dbReference type="EMBL" id="JAH20773.1"/>
    </source>
</evidence>
<reference evidence="1" key="2">
    <citation type="journal article" date="2015" name="Fish Shellfish Immunol.">
        <title>Early steps in the European eel (Anguilla anguilla)-Vibrio vulnificus interaction in the gills: Role of the RtxA13 toxin.</title>
        <authorList>
            <person name="Callol A."/>
            <person name="Pajuelo D."/>
            <person name="Ebbesson L."/>
            <person name="Teles M."/>
            <person name="MacKenzie S."/>
            <person name="Amaro C."/>
        </authorList>
    </citation>
    <scope>NUCLEOTIDE SEQUENCE</scope>
</reference>
<accession>A0A0E9QXH0</accession>
<dbReference type="AlphaFoldDB" id="A0A0E9QXH0"/>
<proteinExistence type="predicted"/>
<name>A0A0E9QXH0_ANGAN</name>
<dbReference type="EMBL" id="GBXM01087804">
    <property type="protein sequence ID" value="JAH20773.1"/>
    <property type="molecule type" value="Transcribed_RNA"/>
</dbReference>